<dbReference type="STRING" id="1802401.A3B21_03230"/>
<dbReference type="AlphaFoldDB" id="A0A1F7URN1"/>
<evidence type="ECO:0000313" key="1">
    <source>
        <dbReference type="EMBL" id="OGL80953.1"/>
    </source>
</evidence>
<organism evidence="1 2">
    <name type="scientific">Candidatus Uhrbacteria bacterium RIFCSPLOWO2_01_FULL_47_24</name>
    <dbReference type="NCBI Taxonomy" id="1802401"/>
    <lineage>
        <taxon>Bacteria</taxon>
        <taxon>Candidatus Uhriibacteriota</taxon>
    </lineage>
</organism>
<name>A0A1F7URN1_9BACT</name>
<evidence type="ECO:0008006" key="3">
    <source>
        <dbReference type="Google" id="ProtNLM"/>
    </source>
</evidence>
<protein>
    <recommendedName>
        <fullName evidence="3">Phosphate acetyl/butaryl transferase domain-containing protein</fullName>
    </recommendedName>
</protein>
<comment type="caution">
    <text evidence="1">The sequence shown here is derived from an EMBL/GenBank/DDBJ whole genome shotgun (WGS) entry which is preliminary data.</text>
</comment>
<accession>A0A1F7URN1</accession>
<gene>
    <name evidence="1" type="ORF">A3B21_03230</name>
</gene>
<sequence length="281" mass="31961">MSRNNLHPIQQLFLDRAKKQKRKIAIGIMRPIPETVESLKRASEYADLVVVGAKVDGFENIAEANDDEASRIIIRLLKEGKVDGIVRGQVKDSFTLDEFHRQFGKEPLPSNRKVCPGILQKDQYCFVASTSSIYQGHTLEDKKYEIDRLIRYMEEDIGMIPKIGVMSSLRPTSKVGKYPLLDDIAAINTQLAEYLRGRGYDTKEYYFEYETAVWDGATLIVPSMGLVGNAWFKALLYLGGWNCLACPYLDLGVVYEDGTRNEKDFFWHIVHAVAMANSHRK</sequence>
<reference evidence="1 2" key="1">
    <citation type="journal article" date="2016" name="Nat. Commun.">
        <title>Thousands of microbial genomes shed light on interconnected biogeochemical processes in an aquifer system.</title>
        <authorList>
            <person name="Anantharaman K."/>
            <person name="Brown C.T."/>
            <person name="Hug L.A."/>
            <person name="Sharon I."/>
            <person name="Castelle C.J."/>
            <person name="Probst A.J."/>
            <person name="Thomas B.C."/>
            <person name="Singh A."/>
            <person name="Wilkins M.J."/>
            <person name="Karaoz U."/>
            <person name="Brodie E.L."/>
            <person name="Williams K.H."/>
            <person name="Hubbard S.S."/>
            <person name="Banfield J.F."/>
        </authorList>
    </citation>
    <scope>NUCLEOTIDE SEQUENCE [LARGE SCALE GENOMIC DNA]</scope>
</reference>
<dbReference type="Proteomes" id="UP000176897">
    <property type="component" value="Unassembled WGS sequence"/>
</dbReference>
<proteinExistence type="predicted"/>
<dbReference type="SUPFAM" id="SSF53659">
    <property type="entry name" value="Isocitrate/Isopropylmalate dehydrogenase-like"/>
    <property type="match status" value="1"/>
</dbReference>
<dbReference type="EMBL" id="MGEJ01000012">
    <property type="protein sequence ID" value="OGL80953.1"/>
    <property type="molecule type" value="Genomic_DNA"/>
</dbReference>
<evidence type="ECO:0000313" key="2">
    <source>
        <dbReference type="Proteomes" id="UP000176897"/>
    </source>
</evidence>